<evidence type="ECO:0000256" key="6">
    <source>
        <dbReference type="PROSITE-ProRule" id="PRU10141"/>
    </source>
</evidence>
<reference evidence="9" key="1">
    <citation type="submission" date="2016-10" db="EMBL/GenBank/DDBJ databases">
        <authorList>
            <person name="Benchimol M."/>
            <person name="Almeida L.G."/>
            <person name="Vasconcelos A.T."/>
            <person name="Perreira-Neves A."/>
            <person name="Rosa I.A."/>
            <person name="Tasca T."/>
            <person name="Bogo M.R."/>
            <person name="de Souza W."/>
        </authorList>
    </citation>
    <scope>NUCLEOTIDE SEQUENCE [LARGE SCALE GENOMIC DNA]</scope>
    <source>
        <strain evidence="9">K</strain>
    </source>
</reference>
<dbReference type="RefSeq" id="XP_068366524.1">
    <property type="nucleotide sequence ID" value="XM_068499002.1"/>
</dbReference>
<name>A0A1J4KUF0_9EUKA</name>
<dbReference type="PROSITE" id="PS50011">
    <property type="entry name" value="PROTEIN_KINASE_DOM"/>
    <property type="match status" value="1"/>
</dbReference>
<dbReference type="Gene3D" id="3.30.200.20">
    <property type="entry name" value="Phosphorylase Kinase, domain 1"/>
    <property type="match status" value="1"/>
</dbReference>
<proteinExistence type="predicted"/>
<evidence type="ECO:0000256" key="2">
    <source>
        <dbReference type="ARBA" id="ARBA00022679"/>
    </source>
</evidence>
<dbReference type="SUPFAM" id="SSF56112">
    <property type="entry name" value="Protein kinase-like (PK-like)"/>
    <property type="match status" value="1"/>
</dbReference>
<sequence>MKRFESLGVLGDGAFGVVTKCRDKESGEIVAIKKMKQRYSTFDECLQEKEVKSLRKIKHQNVERLLQVFRENEYLHLVFELLGDSLLKTINKKNGAPFLESEIRSIMSQLLTGLAYCHRQGFFHRDIKPDNLLWKGDILKIADFGLAREIRSRPPYTEYVSTRWYRAPEIILRAPNYNSPVDIWASGCIMAELYMGHPIFPGNSEQDQMYKIVNVLGAPNTHIWPEFGRLVSKTSYRFPQVTSTPLATLMPNASPEAIDLMTQLFQYDPARRPSASQALQHPFFTQTGSASARVSVTSTDKIDATPKIASETQKSVDIALSQIPNITSKTQPVSKSALERPPKSFFEEPLPNDLDDLLKELL</sequence>
<dbReference type="FunFam" id="3.30.200.20:FF:000545">
    <property type="entry name" value="CMGC family protein kinase"/>
    <property type="match status" value="1"/>
</dbReference>
<dbReference type="SMART" id="SM00220">
    <property type="entry name" value="S_TKc"/>
    <property type="match status" value="1"/>
</dbReference>
<protein>
    <submittedName>
        <fullName evidence="9">CMGC family protein kinase</fullName>
    </submittedName>
</protein>
<keyword evidence="1" id="KW-0723">Serine/threonine-protein kinase</keyword>
<evidence type="ECO:0000259" key="8">
    <source>
        <dbReference type="PROSITE" id="PS50011"/>
    </source>
</evidence>
<evidence type="ECO:0000256" key="3">
    <source>
        <dbReference type="ARBA" id="ARBA00022741"/>
    </source>
</evidence>
<evidence type="ECO:0000256" key="4">
    <source>
        <dbReference type="ARBA" id="ARBA00022777"/>
    </source>
</evidence>
<keyword evidence="10" id="KW-1185">Reference proteome</keyword>
<dbReference type="PROSITE" id="PS00107">
    <property type="entry name" value="PROTEIN_KINASE_ATP"/>
    <property type="match status" value="1"/>
</dbReference>
<dbReference type="GO" id="GO:0004674">
    <property type="term" value="F:protein serine/threonine kinase activity"/>
    <property type="evidence" value="ECO:0007669"/>
    <property type="project" value="UniProtKB-KW"/>
</dbReference>
<organism evidence="9 10">
    <name type="scientific">Tritrichomonas foetus</name>
    <dbReference type="NCBI Taxonomy" id="1144522"/>
    <lineage>
        <taxon>Eukaryota</taxon>
        <taxon>Metamonada</taxon>
        <taxon>Parabasalia</taxon>
        <taxon>Tritrichomonadida</taxon>
        <taxon>Tritrichomonadidae</taxon>
        <taxon>Tritrichomonas</taxon>
    </lineage>
</organism>
<keyword evidence="3 6" id="KW-0547">Nucleotide-binding</keyword>
<evidence type="ECO:0000313" key="10">
    <source>
        <dbReference type="Proteomes" id="UP000179807"/>
    </source>
</evidence>
<dbReference type="Gene3D" id="1.10.510.10">
    <property type="entry name" value="Transferase(Phosphotransferase) domain 1"/>
    <property type="match status" value="1"/>
</dbReference>
<dbReference type="Proteomes" id="UP000179807">
    <property type="component" value="Unassembled WGS sequence"/>
</dbReference>
<evidence type="ECO:0000256" key="5">
    <source>
        <dbReference type="ARBA" id="ARBA00022840"/>
    </source>
</evidence>
<feature type="binding site" evidence="6">
    <location>
        <position position="34"/>
    </location>
    <ligand>
        <name>ATP</name>
        <dbReference type="ChEBI" id="CHEBI:30616"/>
    </ligand>
</feature>
<dbReference type="InterPro" id="IPR000719">
    <property type="entry name" value="Prot_kinase_dom"/>
</dbReference>
<feature type="compositionally biased region" description="Basic and acidic residues" evidence="7">
    <location>
        <begin position="337"/>
        <end position="346"/>
    </location>
</feature>
<dbReference type="CDD" id="cd07830">
    <property type="entry name" value="STKc_MAK_like"/>
    <property type="match status" value="1"/>
</dbReference>
<dbReference type="EMBL" id="MLAK01000533">
    <property type="protein sequence ID" value="OHT13388.1"/>
    <property type="molecule type" value="Genomic_DNA"/>
</dbReference>
<dbReference type="VEuPathDB" id="TrichDB:TRFO_16488"/>
<dbReference type="FunFam" id="1.10.510.10:FF:000624">
    <property type="entry name" value="Mitogen-activated protein kinase"/>
    <property type="match status" value="1"/>
</dbReference>
<dbReference type="GeneID" id="94833706"/>
<keyword evidence="5 6" id="KW-0067">ATP-binding</keyword>
<accession>A0A1J4KUF0</accession>
<dbReference type="InterPro" id="IPR011009">
    <property type="entry name" value="Kinase-like_dom_sf"/>
</dbReference>
<dbReference type="OrthoDB" id="2158884at2759"/>
<comment type="caution">
    <text evidence="9">The sequence shown here is derived from an EMBL/GenBank/DDBJ whole genome shotgun (WGS) entry which is preliminary data.</text>
</comment>
<feature type="domain" description="Protein kinase" evidence="8">
    <location>
        <begin position="4"/>
        <end position="284"/>
    </location>
</feature>
<dbReference type="InterPro" id="IPR050117">
    <property type="entry name" value="MAPK"/>
</dbReference>
<dbReference type="PANTHER" id="PTHR24055">
    <property type="entry name" value="MITOGEN-ACTIVATED PROTEIN KINASE"/>
    <property type="match status" value="1"/>
</dbReference>
<dbReference type="GO" id="GO:0005524">
    <property type="term" value="F:ATP binding"/>
    <property type="evidence" value="ECO:0007669"/>
    <property type="project" value="UniProtKB-UniRule"/>
</dbReference>
<gene>
    <name evidence="9" type="ORF">TRFO_16488</name>
</gene>
<evidence type="ECO:0000256" key="7">
    <source>
        <dbReference type="SAM" id="MobiDB-lite"/>
    </source>
</evidence>
<keyword evidence="4 9" id="KW-0418">Kinase</keyword>
<dbReference type="AlphaFoldDB" id="A0A1J4KUF0"/>
<evidence type="ECO:0000313" key="9">
    <source>
        <dbReference type="EMBL" id="OHT13388.1"/>
    </source>
</evidence>
<feature type="region of interest" description="Disordered" evidence="7">
    <location>
        <begin position="329"/>
        <end position="350"/>
    </location>
</feature>
<keyword evidence="2" id="KW-0808">Transferase</keyword>
<dbReference type="InterPro" id="IPR017441">
    <property type="entry name" value="Protein_kinase_ATP_BS"/>
</dbReference>
<evidence type="ECO:0000256" key="1">
    <source>
        <dbReference type="ARBA" id="ARBA00022527"/>
    </source>
</evidence>
<dbReference type="Pfam" id="PF00069">
    <property type="entry name" value="Pkinase"/>
    <property type="match status" value="1"/>
</dbReference>